<reference evidence="1 3" key="2">
    <citation type="journal article" date="2012" name="J. Bacteriol.">
        <title>Complete Genome Sequence of Rahnella sp. Strain Y9602, a Gammaproteobacterium Isolate from Metal- and Radionuclide-Contaminated Soil.</title>
        <authorList>
            <person name="Martinez R.J."/>
            <person name="Bruce D."/>
            <person name="Detter C."/>
            <person name="Goodwin L.A."/>
            <person name="Han J."/>
            <person name="Han C.S."/>
            <person name="Held B."/>
            <person name="Land M.L."/>
            <person name="Mikhailova N."/>
            <person name="Nolan M."/>
            <person name="Pennacchio L."/>
            <person name="Pitluck S."/>
            <person name="Tapia R."/>
            <person name="Woyke T."/>
            <person name="Sobecky P.A."/>
        </authorList>
    </citation>
    <scope>NUCLEOTIDE SEQUENCE [LARGE SCALE GENOMIC DNA]</scope>
    <source>
        <strain evidence="1 3">Y9602</strain>
    </source>
</reference>
<gene>
    <name evidence="1" type="ordered locus">Rahaq_1795</name>
    <name evidence="2" type="ORF">ACFPK4_25245</name>
</gene>
<dbReference type="Proteomes" id="UP000007257">
    <property type="component" value="Chromosome"/>
</dbReference>
<dbReference type="KEGG" id="rah:Rahaq_1795"/>
<keyword evidence="4" id="KW-1185">Reference proteome</keyword>
<dbReference type="OrthoDB" id="6505788at2"/>
<organism evidence="1 3">
    <name type="scientific">Rahnella sp. (strain Y9602)</name>
    <dbReference type="NCBI Taxonomy" id="2703885"/>
    <lineage>
        <taxon>Bacteria</taxon>
        <taxon>Pseudomonadati</taxon>
        <taxon>Pseudomonadota</taxon>
        <taxon>Gammaproteobacteria</taxon>
        <taxon>Enterobacterales</taxon>
        <taxon>Yersiniaceae</taxon>
        <taxon>Rahnella</taxon>
    </lineage>
</organism>
<protein>
    <submittedName>
        <fullName evidence="1">Uncharacterized protein</fullName>
    </submittedName>
</protein>
<evidence type="ECO:0000313" key="1">
    <source>
        <dbReference type="EMBL" id="ADW73413.1"/>
    </source>
</evidence>
<reference evidence="3" key="1">
    <citation type="submission" date="2011-01" db="EMBL/GenBank/DDBJ databases">
        <title>Complete sequence of chromosome of Rahnella sp. Y9602.</title>
        <authorList>
            <consortium name="US DOE Joint Genome Institute"/>
            <person name="Lucas S."/>
            <person name="Copeland A."/>
            <person name="Lapidus A."/>
            <person name="Cheng J.-F."/>
            <person name="Goodwin L."/>
            <person name="Pitluck S."/>
            <person name="Lu M."/>
            <person name="Detter J.C."/>
            <person name="Han C."/>
            <person name="Tapia R."/>
            <person name="Land M."/>
            <person name="Hauser L."/>
            <person name="Kyrpides N."/>
            <person name="Ivanova N."/>
            <person name="Ovchinnikova G."/>
            <person name="Pagani I."/>
            <person name="Sobecky P.A."/>
            <person name="Martinez R.J."/>
            <person name="Woyke T."/>
        </authorList>
    </citation>
    <scope>NUCLEOTIDE SEQUENCE [LARGE SCALE GENOMIC DNA]</scope>
    <source>
        <strain evidence="3">Y9602</strain>
    </source>
</reference>
<dbReference type="EMBL" id="CP002505">
    <property type="protein sequence ID" value="ADW73413.1"/>
    <property type="molecule type" value="Genomic_DNA"/>
</dbReference>
<dbReference type="AlphaFoldDB" id="A0A0H3F923"/>
<sequence length="83" mass="9850">MKLLNNEFEYREWIVKGYLHLDEEFPSVFEPDELEREILRQAPKEFPCLAQIVEGEGGYSLQSVQFIYRSQIEEWAKLLGIVN</sequence>
<dbReference type="Proteomes" id="UP001598201">
    <property type="component" value="Unassembled WGS sequence"/>
</dbReference>
<evidence type="ECO:0000313" key="2">
    <source>
        <dbReference type="EMBL" id="MFD3226852.1"/>
    </source>
</evidence>
<dbReference type="RefSeq" id="WP_013575115.1">
    <property type="nucleotide sequence ID" value="NC_015061.1"/>
</dbReference>
<dbReference type="EMBL" id="JBHUCJ010000114">
    <property type="protein sequence ID" value="MFD3226852.1"/>
    <property type="molecule type" value="Genomic_DNA"/>
</dbReference>
<reference evidence="2 4" key="3">
    <citation type="submission" date="2024-09" db="EMBL/GenBank/DDBJ databases">
        <title>Genomes of Rahnella.</title>
        <authorList>
            <person name="Mnguni F.C."/>
            <person name="Shin G.Y."/>
            <person name="Coutinho T."/>
        </authorList>
    </citation>
    <scope>NUCLEOTIDE SEQUENCE [LARGE SCALE GENOMIC DNA]</scope>
    <source>
        <strain evidence="2 4">20WA0057</strain>
    </source>
</reference>
<accession>A0A0H3F923</accession>
<proteinExistence type="predicted"/>
<evidence type="ECO:0000313" key="3">
    <source>
        <dbReference type="Proteomes" id="UP000007257"/>
    </source>
</evidence>
<dbReference type="HOGENOM" id="CLU_190616_0_0_6"/>
<dbReference type="eggNOG" id="ENOG5031S8V">
    <property type="taxonomic scope" value="Bacteria"/>
</dbReference>
<evidence type="ECO:0000313" key="4">
    <source>
        <dbReference type="Proteomes" id="UP001598201"/>
    </source>
</evidence>
<name>A0A0H3F923_RAHSY</name>